<dbReference type="AlphaFoldDB" id="A0A914HUL5"/>
<organism evidence="2 3">
    <name type="scientific">Globodera rostochiensis</name>
    <name type="common">Golden nematode worm</name>
    <name type="synonym">Heterodera rostochiensis</name>
    <dbReference type="NCBI Taxonomy" id="31243"/>
    <lineage>
        <taxon>Eukaryota</taxon>
        <taxon>Metazoa</taxon>
        <taxon>Ecdysozoa</taxon>
        <taxon>Nematoda</taxon>
        <taxon>Chromadorea</taxon>
        <taxon>Rhabditida</taxon>
        <taxon>Tylenchina</taxon>
        <taxon>Tylenchomorpha</taxon>
        <taxon>Tylenchoidea</taxon>
        <taxon>Heteroderidae</taxon>
        <taxon>Heteroderinae</taxon>
        <taxon>Globodera</taxon>
    </lineage>
</organism>
<feature type="region of interest" description="Disordered" evidence="1">
    <location>
        <begin position="189"/>
        <end position="244"/>
    </location>
</feature>
<feature type="region of interest" description="Disordered" evidence="1">
    <location>
        <begin position="1"/>
        <end position="31"/>
    </location>
</feature>
<dbReference type="Proteomes" id="UP000887572">
    <property type="component" value="Unplaced"/>
</dbReference>
<evidence type="ECO:0000313" key="2">
    <source>
        <dbReference type="Proteomes" id="UP000887572"/>
    </source>
</evidence>
<dbReference type="WBParaSite" id="Gr19_v10_g4626.t1">
    <property type="protein sequence ID" value="Gr19_v10_g4626.t1"/>
    <property type="gene ID" value="Gr19_v10_g4626"/>
</dbReference>
<keyword evidence="2" id="KW-1185">Reference proteome</keyword>
<protein>
    <submittedName>
        <fullName evidence="3">Uncharacterized protein</fullName>
    </submittedName>
</protein>
<reference evidence="3" key="1">
    <citation type="submission" date="2022-11" db="UniProtKB">
        <authorList>
            <consortium name="WormBaseParasite"/>
        </authorList>
    </citation>
    <scope>IDENTIFICATION</scope>
</reference>
<proteinExistence type="predicted"/>
<sequence length="244" mass="26416">MEDDDSDIEILPPRGSPGHTPGPMNIGVYPGGLAPVGPGSPVYRPGQLDYPGLSSPPGPVPVDDVERPLPIRQFAQIKALQLKTTSCAKKCRSCDKSSWRWQKNGPGGFYGHDCANVRHLPSHLCYEAVRPYILRALCRVVHEAKAGPLPVLPSELAQTELAPRRSWLSGVGPDGVGPKTELAQTELARRSWPQDGVGSTELARRSWPQDGVGSYRVSQTELAPRRSWRDGVGPDGVGPKTELH</sequence>
<evidence type="ECO:0000313" key="3">
    <source>
        <dbReference type="WBParaSite" id="Gr19_v10_g4626.t1"/>
    </source>
</evidence>
<accession>A0A914HUL5</accession>
<evidence type="ECO:0000256" key="1">
    <source>
        <dbReference type="SAM" id="MobiDB-lite"/>
    </source>
</evidence>
<name>A0A914HUL5_GLORO</name>